<keyword evidence="9 10" id="KW-0472">Membrane</keyword>
<dbReference type="InterPro" id="IPR001757">
    <property type="entry name" value="P_typ_ATPase"/>
</dbReference>
<keyword evidence="7" id="KW-1278">Translocase</keyword>
<dbReference type="Pfam" id="PF00122">
    <property type="entry name" value="E1-E2_ATPase"/>
    <property type="match status" value="1"/>
</dbReference>
<keyword evidence="14" id="KW-1185">Reference proteome</keyword>
<evidence type="ECO:0000259" key="12">
    <source>
        <dbReference type="Pfam" id="PF00122"/>
    </source>
</evidence>
<evidence type="ECO:0000256" key="6">
    <source>
        <dbReference type="ARBA" id="ARBA00022840"/>
    </source>
</evidence>
<feature type="transmembrane region" description="Helical" evidence="10">
    <location>
        <begin position="69"/>
        <end position="90"/>
    </location>
</feature>
<feature type="compositionally biased region" description="Acidic residues" evidence="11">
    <location>
        <begin position="1"/>
        <end position="14"/>
    </location>
</feature>
<dbReference type="NCBIfam" id="TIGR01494">
    <property type="entry name" value="ATPase_P-type"/>
    <property type="match status" value="1"/>
</dbReference>
<reference evidence="13 14" key="1">
    <citation type="journal article" date="2023" name="Microorganisms">
        <title>Thiorhodovibrio frisius and Trv. litoralis spp. nov., Two Novel Members from a Clade of Fastidious Purple Sulfur Bacteria That Exhibit Unique Red-Shifted Light-Harvesting Capabilities.</title>
        <authorList>
            <person name="Methner A."/>
            <person name="Kuzyk S.B."/>
            <person name="Petersen J."/>
            <person name="Bauer S."/>
            <person name="Brinkmann H."/>
            <person name="Sichau K."/>
            <person name="Wanner G."/>
            <person name="Wolf J."/>
            <person name="Neumann-Schaal M."/>
            <person name="Henke P."/>
            <person name="Tank M."/>
            <person name="Sproer C."/>
            <person name="Bunk B."/>
            <person name="Overmann J."/>
        </authorList>
    </citation>
    <scope>NUCLEOTIDE SEQUENCE [LARGE SCALE GENOMIC DNA]</scope>
    <source>
        <strain evidence="13 14">DSM 6702</strain>
    </source>
</reference>
<evidence type="ECO:0000256" key="7">
    <source>
        <dbReference type="ARBA" id="ARBA00022967"/>
    </source>
</evidence>
<dbReference type="InterPro" id="IPR044492">
    <property type="entry name" value="P_typ_ATPase_HD_dom"/>
</dbReference>
<feature type="region of interest" description="Disordered" evidence="11">
    <location>
        <begin position="1"/>
        <end position="21"/>
    </location>
</feature>
<evidence type="ECO:0000256" key="10">
    <source>
        <dbReference type="RuleBase" id="RU362081"/>
    </source>
</evidence>
<keyword evidence="6 10" id="KW-0067">ATP-binding</keyword>
<dbReference type="Pfam" id="PF00702">
    <property type="entry name" value="Hydrolase"/>
    <property type="match status" value="1"/>
</dbReference>
<keyword evidence="8 10" id="KW-1133">Transmembrane helix</keyword>
<keyword evidence="4 10" id="KW-0479">Metal-binding</keyword>
<proteinExistence type="inferred from homology"/>
<evidence type="ECO:0000256" key="3">
    <source>
        <dbReference type="ARBA" id="ARBA00022692"/>
    </source>
</evidence>
<dbReference type="InterPro" id="IPR008250">
    <property type="entry name" value="ATPase_P-typ_transduc_dom_A_sf"/>
</dbReference>
<dbReference type="SUPFAM" id="SSF81665">
    <property type="entry name" value="Calcium ATPase, transmembrane domain M"/>
    <property type="match status" value="1"/>
</dbReference>
<dbReference type="EMBL" id="CP121472">
    <property type="protein sequence ID" value="WPL16073.1"/>
    <property type="molecule type" value="Genomic_DNA"/>
</dbReference>
<feature type="transmembrane region" description="Helical" evidence="10">
    <location>
        <begin position="34"/>
        <end position="57"/>
    </location>
</feature>
<evidence type="ECO:0000256" key="2">
    <source>
        <dbReference type="ARBA" id="ARBA00006024"/>
    </source>
</evidence>
<dbReference type="InterPro" id="IPR023214">
    <property type="entry name" value="HAD_sf"/>
</dbReference>
<dbReference type="SUPFAM" id="SSF81653">
    <property type="entry name" value="Calcium ATPase, transduction domain A"/>
    <property type="match status" value="1"/>
</dbReference>
<dbReference type="PRINTS" id="PR00119">
    <property type="entry name" value="CATATPASE"/>
</dbReference>
<dbReference type="SFLD" id="SFLDF00027">
    <property type="entry name" value="p-type_atpase"/>
    <property type="match status" value="1"/>
</dbReference>
<keyword evidence="5 10" id="KW-0547">Nucleotide-binding</keyword>
<dbReference type="InterPro" id="IPR023299">
    <property type="entry name" value="ATPase_P-typ_cyto_dom_N"/>
</dbReference>
<dbReference type="RefSeq" id="WP_328986619.1">
    <property type="nucleotide sequence ID" value="NZ_CP121472.1"/>
</dbReference>
<dbReference type="Gene3D" id="3.40.50.1000">
    <property type="entry name" value="HAD superfamily/HAD-like"/>
    <property type="match status" value="1"/>
</dbReference>
<feature type="transmembrane region" description="Helical" evidence="10">
    <location>
        <begin position="126"/>
        <end position="144"/>
    </location>
</feature>
<dbReference type="SFLD" id="SFLDS00003">
    <property type="entry name" value="Haloacid_Dehalogenase"/>
    <property type="match status" value="1"/>
</dbReference>
<gene>
    <name evidence="13" type="primary">copB</name>
    <name evidence="13" type="ORF">Thiowin_01006</name>
</gene>
<sequence>MREQEQAQEQEPEGQDQHAHHDHGAMIADFRRRFWISVLLTVPILLLSPLIQSFLGLTDALAFPGDQSALLALSTAVFLYGGWPFLTGLLSELRAGAPGMMTLIALAITVAYGYSAAVVLGLEGKVFFWELATLVDVMLLGHWIEMKSVMGASSALESLVQMMPDRALRLDDSGKVKEVPISELHKGDRVRVHPGEKVPVDGTIVEGKTSLNESMLTGESRPVEKGEGDEAVGGAINGEGSITLEVRKTGADTYLSQVVETVRQAQASRSGAQNLADRAAAWLTYIALSAGVITLGTWLFVGYAFDFALERMVTVMVITCPHALGLAVPLVVAVSTSLAAGRGLLIRERAGFERARKLDAVVFDKTGTLTAGRFGVQGVTRFGDLDENEMLRLAAGLEARSEHPIAQGIVEAARDKGLQIPEASEFENLSGRGAKAQVEGRLIRVVSPGYLREQAISVDEDAVAPLREGGKTLVYLLEDERPLGAIALADLIRDESREAISRLQAMGIDCLMLTGDADAVAKSVADELGLSEYFAEVLPDEKAKRIEAVQRGGRIVAMVGDGVNDAPALVQADLGIAIGAGTDVAVESADIVLVESDPKRVADVIELSRATFGKMIQNLFWATGYNAAAIPLAAGVGYGSGILLSPAVGAALMSLSTVIVAINAKLLGRFKPSGA</sequence>
<dbReference type="PROSITE" id="PS00154">
    <property type="entry name" value="ATPASE_E1_E2"/>
    <property type="match status" value="1"/>
</dbReference>
<dbReference type="InterPro" id="IPR036412">
    <property type="entry name" value="HAD-like_sf"/>
</dbReference>
<dbReference type="Gene3D" id="2.70.150.10">
    <property type="entry name" value="Calcium-transporting ATPase, cytoplasmic transduction domain A"/>
    <property type="match status" value="1"/>
</dbReference>
<dbReference type="NCBIfam" id="TIGR01512">
    <property type="entry name" value="ATPase-IB2_Cd"/>
    <property type="match status" value="1"/>
</dbReference>
<dbReference type="NCBIfam" id="TIGR01511">
    <property type="entry name" value="ATPase-IB1_Cu"/>
    <property type="match status" value="1"/>
</dbReference>
<comment type="similarity">
    <text evidence="2 10">Belongs to the cation transport ATPase (P-type) (TC 3.A.3) family. Type IB subfamily.</text>
</comment>
<evidence type="ECO:0000256" key="9">
    <source>
        <dbReference type="ARBA" id="ARBA00023136"/>
    </source>
</evidence>
<dbReference type="NCBIfam" id="TIGR01525">
    <property type="entry name" value="ATPase-IB_hvy"/>
    <property type="match status" value="1"/>
</dbReference>
<feature type="transmembrane region" description="Helical" evidence="10">
    <location>
        <begin position="619"/>
        <end position="638"/>
    </location>
</feature>
<feature type="transmembrane region" description="Helical" evidence="10">
    <location>
        <begin position="102"/>
        <end position="120"/>
    </location>
</feature>
<protein>
    <submittedName>
        <fullName evidence="13">Copper-exporting P-type ATPase B</fullName>
        <ecNumber evidence="13">3.6.3.-</ecNumber>
    </submittedName>
</protein>
<dbReference type="PANTHER" id="PTHR43520:SF8">
    <property type="entry name" value="P-TYPE CU(+) TRANSPORTER"/>
    <property type="match status" value="1"/>
</dbReference>
<dbReference type="InterPro" id="IPR027256">
    <property type="entry name" value="P-typ_ATPase_IB"/>
</dbReference>
<feature type="domain" description="P-type ATPase A" evidence="12">
    <location>
        <begin position="162"/>
        <end position="262"/>
    </location>
</feature>
<dbReference type="GO" id="GO:0016787">
    <property type="term" value="F:hydrolase activity"/>
    <property type="evidence" value="ECO:0007669"/>
    <property type="project" value="UniProtKB-KW"/>
</dbReference>
<evidence type="ECO:0000313" key="14">
    <source>
        <dbReference type="Proteomes" id="UP001432180"/>
    </source>
</evidence>
<accession>A0ABZ0S4X0</accession>
<dbReference type="PRINTS" id="PR00120">
    <property type="entry name" value="HATPASE"/>
</dbReference>
<organism evidence="13 14">
    <name type="scientific">Thiorhodovibrio winogradskyi</name>
    <dbReference type="NCBI Taxonomy" id="77007"/>
    <lineage>
        <taxon>Bacteria</taxon>
        <taxon>Pseudomonadati</taxon>
        <taxon>Pseudomonadota</taxon>
        <taxon>Gammaproteobacteria</taxon>
        <taxon>Chromatiales</taxon>
        <taxon>Chromatiaceae</taxon>
        <taxon>Thiorhodovibrio</taxon>
    </lineage>
</organism>
<dbReference type="Proteomes" id="UP001432180">
    <property type="component" value="Chromosome"/>
</dbReference>
<keyword evidence="10" id="KW-1003">Cell membrane</keyword>
<dbReference type="InterPro" id="IPR018303">
    <property type="entry name" value="ATPase_P-typ_P_site"/>
</dbReference>
<comment type="subcellular location">
    <subcellularLocation>
        <location evidence="10">Cell membrane</location>
    </subcellularLocation>
    <subcellularLocation>
        <location evidence="1">Endomembrane system</location>
        <topology evidence="1">Multi-pass membrane protein</topology>
    </subcellularLocation>
</comment>
<dbReference type="SUPFAM" id="SSF56784">
    <property type="entry name" value="HAD-like"/>
    <property type="match status" value="1"/>
</dbReference>
<keyword evidence="3 10" id="KW-0812">Transmembrane</keyword>
<dbReference type="InterPro" id="IPR059000">
    <property type="entry name" value="ATPase_P-type_domA"/>
</dbReference>
<evidence type="ECO:0000256" key="5">
    <source>
        <dbReference type="ARBA" id="ARBA00022741"/>
    </source>
</evidence>
<evidence type="ECO:0000256" key="1">
    <source>
        <dbReference type="ARBA" id="ARBA00004127"/>
    </source>
</evidence>
<dbReference type="EC" id="3.6.3.-" evidence="13"/>
<name>A0ABZ0S4X0_9GAMM</name>
<feature type="transmembrane region" description="Helical" evidence="10">
    <location>
        <begin position="279"/>
        <end position="301"/>
    </location>
</feature>
<feature type="transmembrane region" description="Helical" evidence="10">
    <location>
        <begin position="313"/>
        <end position="340"/>
    </location>
</feature>
<evidence type="ECO:0000256" key="11">
    <source>
        <dbReference type="SAM" id="MobiDB-lite"/>
    </source>
</evidence>
<dbReference type="Gene3D" id="3.40.1110.10">
    <property type="entry name" value="Calcium-transporting ATPase, cytoplasmic domain N"/>
    <property type="match status" value="1"/>
</dbReference>
<dbReference type="PANTHER" id="PTHR43520">
    <property type="entry name" value="ATP7, ISOFORM B"/>
    <property type="match status" value="1"/>
</dbReference>
<evidence type="ECO:0000256" key="8">
    <source>
        <dbReference type="ARBA" id="ARBA00022989"/>
    </source>
</evidence>
<evidence type="ECO:0000256" key="4">
    <source>
        <dbReference type="ARBA" id="ARBA00022723"/>
    </source>
</evidence>
<keyword evidence="13" id="KW-0378">Hydrolase</keyword>
<evidence type="ECO:0000313" key="13">
    <source>
        <dbReference type="EMBL" id="WPL16073.1"/>
    </source>
</evidence>
<dbReference type="SFLD" id="SFLDG00002">
    <property type="entry name" value="C1.7:_P-type_atpase_like"/>
    <property type="match status" value="1"/>
</dbReference>
<feature type="transmembrane region" description="Helical" evidence="10">
    <location>
        <begin position="644"/>
        <end position="664"/>
    </location>
</feature>
<dbReference type="InterPro" id="IPR023298">
    <property type="entry name" value="ATPase_P-typ_TM_dom_sf"/>
</dbReference>